<name>A0ABV7DDF3_9HYPH</name>
<sequence length="109" mass="12043">MRLMSIIAVVSVAVFAAGCVSETSYNRAQEIVRGSPAAKRDGVNKCYAGARRASPARKAEMAKIMNVSPRRDVARIYCQRAFNGVASGRITYDDFRTQSPRFIRVIQGR</sequence>
<comment type="caution">
    <text evidence="1">The sequence shown here is derived from an EMBL/GenBank/DDBJ whole genome shotgun (WGS) entry which is preliminary data.</text>
</comment>
<proteinExistence type="predicted"/>
<organism evidence="1 2">
    <name type="scientific">Shinella pollutisoli</name>
    <dbReference type="NCBI Taxonomy" id="2250594"/>
    <lineage>
        <taxon>Bacteria</taxon>
        <taxon>Pseudomonadati</taxon>
        <taxon>Pseudomonadota</taxon>
        <taxon>Alphaproteobacteria</taxon>
        <taxon>Hyphomicrobiales</taxon>
        <taxon>Rhizobiaceae</taxon>
        <taxon>Shinella</taxon>
    </lineage>
</organism>
<accession>A0ABV7DDF3</accession>
<dbReference type="EMBL" id="JBHRSP010000005">
    <property type="protein sequence ID" value="MFC3072322.1"/>
    <property type="molecule type" value="Genomic_DNA"/>
</dbReference>
<dbReference type="PROSITE" id="PS51257">
    <property type="entry name" value="PROKAR_LIPOPROTEIN"/>
    <property type="match status" value="1"/>
</dbReference>
<evidence type="ECO:0000313" key="1">
    <source>
        <dbReference type="EMBL" id="MFC3072322.1"/>
    </source>
</evidence>
<dbReference type="Proteomes" id="UP001595377">
    <property type="component" value="Unassembled WGS sequence"/>
</dbReference>
<gene>
    <name evidence="1" type="ORF">ACFOHH_04300</name>
</gene>
<keyword evidence="2" id="KW-1185">Reference proteome</keyword>
<evidence type="ECO:0008006" key="3">
    <source>
        <dbReference type="Google" id="ProtNLM"/>
    </source>
</evidence>
<evidence type="ECO:0000313" key="2">
    <source>
        <dbReference type="Proteomes" id="UP001595377"/>
    </source>
</evidence>
<reference evidence="2" key="1">
    <citation type="journal article" date="2019" name="Int. J. Syst. Evol. Microbiol.">
        <title>The Global Catalogue of Microorganisms (GCM) 10K type strain sequencing project: providing services to taxonomists for standard genome sequencing and annotation.</title>
        <authorList>
            <consortium name="The Broad Institute Genomics Platform"/>
            <consortium name="The Broad Institute Genome Sequencing Center for Infectious Disease"/>
            <person name="Wu L."/>
            <person name="Ma J."/>
        </authorList>
    </citation>
    <scope>NUCLEOTIDE SEQUENCE [LARGE SCALE GENOMIC DNA]</scope>
    <source>
        <strain evidence="2">KCTC 52677</strain>
    </source>
</reference>
<dbReference type="RefSeq" id="WP_257314833.1">
    <property type="nucleotide sequence ID" value="NZ_JANFDG010000008.1"/>
</dbReference>
<protein>
    <recommendedName>
        <fullName evidence="3">Lipoprotein</fullName>
    </recommendedName>
</protein>